<protein>
    <submittedName>
        <fullName evidence="1">Uncharacterized protein</fullName>
    </submittedName>
</protein>
<evidence type="ECO:0000313" key="1">
    <source>
        <dbReference type="EMBL" id="JAE31471.1"/>
    </source>
</evidence>
<name>A0A0A9H9F7_ARUDO</name>
<reference evidence="1" key="1">
    <citation type="submission" date="2014-09" db="EMBL/GenBank/DDBJ databases">
        <authorList>
            <person name="Magalhaes I.L.F."/>
            <person name="Oliveira U."/>
            <person name="Santos F.R."/>
            <person name="Vidigal T.H.D.A."/>
            <person name="Brescovit A.D."/>
            <person name="Santos A.J."/>
        </authorList>
    </citation>
    <scope>NUCLEOTIDE SEQUENCE</scope>
    <source>
        <tissue evidence="1">Shoot tissue taken approximately 20 cm above the soil surface</tissue>
    </source>
</reference>
<proteinExistence type="predicted"/>
<accession>A0A0A9H9F7</accession>
<dbReference type="AlphaFoldDB" id="A0A0A9H9F7"/>
<sequence length="38" mass="4365">MYCYSYFCPCVTISCSCTSFCNALLLTLFQTISCIHFH</sequence>
<dbReference type="EMBL" id="GBRH01166425">
    <property type="protein sequence ID" value="JAE31471.1"/>
    <property type="molecule type" value="Transcribed_RNA"/>
</dbReference>
<reference evidence="1" key="2">
    <citation type="journal article" date="2015" name="Data Brief">
        <title>Shoot transcriptome of the giant reed, Arundo donax.</title>
        <authorList>
            <person name="Barrero R.A."/>
            <person name="Guerrero F.D."/>
            <person name="Moolhuijzen P."/>
            <person name="Goolsby J.A."/>
            <person name="Tidwell J."/>
            <person name="Bellgard S.E."/>
            <person name="Bellgard M.I."/>
        </authorList>
    </citation>
    <scope>NUCLEOTIDE SEQUENCE</scope>
    <source>
        <tissue evidence="1">Shoot tissue taken approximately 20 cm above the soil surface</tissue>
    </source>
</reference>
<organism evidence="1">
    <name type="scientific">Arundo donax</name>
    <name type="common">Giant reed</name>
    <name type="synonym">Donax arundinaceus</name>
    <dbReference type="NCBI Taxonomy" id="35708"/>
    <lineage>
        <taxon>Eukaryota</taxon>
        <taxon>Viridiplantae</taxon>
        <taxon>Streptophyta</taxon>
        <taxon>Embryophyta</taxon>
        <taxon>Tracheophyta</taxon>
        <taxon>Spermatophyta</taxon>
        <taxon>Magnoliopsida</taxon>
        <taxon>Liliopsida</taxon>
        <taxon>Poales</taxon>
        <taxon>Poaceae</taxon>
        <taxon>PACMAD clade</taxon>
        <taxon>Arundinoideae</taxon>
        <taxon>Arundineae</taxon>
        <taxon>Arundo</taxon>
    </lineage>
</organism>